<reference evidence="1 2" key="1">
    <citation type="journal article" date="2011" name="J. Bacteriol.">
        <title>Complete genome sequence of Burkholderia rhizoxinica, an endosymbiont of Rhizopus microsporus.</title>
        <authorList>
            <person name="Lackner G."/>
            <person name="Moebius N."/>
            <person name="Partida-Martinez L."/>
            <person name="Hertweck C."/>
        </authorList>
    </citation>
    <scope>NUCLEOTIDE SEQUENCE [LARGE SCALE GENOMIC DNA]</scope>
    <source>
        <strain evidence="2">DSM 19002 / CIP 109453 / HKI 454</strain>
    </source>
</reference>
<proteinExistence type="predicted"/>
<sequence length="200" mass="22807">MRSFASMHVKIAATEKGVRTMSLLDSLAWPAWAAPARVRIAAGLAMLALCGCVQPWQRFKPGDDAPMLIARLGAPREVYDLPNGGKRLMWPTQPMGETTTAADVDGTGKVVNVRQVLQNSEFYQAEIGKWTKNDVLIRFGKPEETAYFPRMKREVWSYRYMDDGVWYQLYHFYFDDAGVLRLTQKTPDPLHDPERRHAPF</sequence>
<dbReference type="HOGENOM" id="CLU_090266_1_0_4"/>
<name>E5ASV5_MYCRK</name>
<dbReference type="STRING" id="882378.RBRH_02516"/>
<evidence type="ECO:0008006" key="3">
    <source>
        <dbReference type="Google" id="ProtNLM"/>
    </source>
</evidence>
<dbReference type="Proteomes" id="UP000007437">
    <property type="component" value="Chromosome"/>
</dbReference>
<dbReference type="KEGG" id="brh:RBRH_02516"/>
<gene>
    <name evidence="1" type="ordered locus">RBRH_02516</name>
</gene>
<protein>
    <recommendedName>
        <fullName evidence="3">Lipoprotein</fullName>
    </recommendedName>
</protein>
<organism evidence="1 2">
    <name type="scientific">Mycetohabitans rhizoxinica (strain DSM 19002 / CIP 109453 / HKI 454)</name>
    <name type="common">Paraburkholderia rhizoxinica</name>
    <dbReference type="NCBI Taxonomy" id="882378"/>
    <lineage>
        <taxon>Bacteria</taxon>
        <taxon>Pseudomonadati</taxon>
        <taxon>Pseudomonadota</taxon>
        <taxon>Betaproteobacteria</taxon>
        <taxon>Burkholderiales</taxon>
        <taxon>Burkholderiaceae</taxon>
        <taxon>Mycetohabitans</taxon>
    </lineage>
</organism>
<accession>E5ASV5</accession>
<dbReference type="EMBL" id="FR687359">
    <property type="protein sequence ID" value="CBW75687.1"/>
    <property type="molecule type" value="Genomic_DNA"/>
</dbReference>
<evidence type="ECO:0000313" key="2">
    <source>
        <dbReference type="Proteomes" id="UP000007437"/>
    </source>
</evidence>
<dbReference type="AlphaFoldDB" id="E5ASV5"/>
<dbReference type="eggNOG" id="COG2913">
    <property type="taxonomic scope" value="Bacteria"/>
</dbReference>
<evidence type="ECO:0000313" key="1">
    <source>
        <dbReference type="EMBL" id="CBW75687.1"/>
    </source>
</evidence>